<proteinExistence type="inferred from homology"/>
<dbReference type="InterPro" id="IPR001841">
    <property type="entry name" value="Znf_RING"/>
</dbReference>
<dbReference type="EMBL" id="JBJQND010000010">
    <property type="protein sequence ID" value="KAL3865257.1"/>
    <property type="molecule type" value="Genomic_DNA"/>
</dbReference>
<dbReference type="Pfam" id="PF13923">
    <property type="entry name" value="zf-C3HC4_2"/>
    <property type="match status" value="1"/>
</dbReference>
<dbReference type="CDD" id="cd09633">
    <property type="entry name" value="Deltex_C"/>
    <property type="match status" value="1"/>
</dbReference>
<evidence type="ECO:0000256" key="7">
    <source>
        <dbReference type="ARBA" id="ARBA00022833"/>
    </source>
</evidence>
<dbReference type="InterPro" id="IPR013083">
    <property type="entry name" value="Znf_RING/FYVE/PHD"/>
</dbReference>
<dbReference type="InterPro" id="IPR039398">
    <property type="entry name" value="Deltex_fam"/>
</dbReference>
<accession>A0ABD3VUI7</accession>
<dbReference type="GO" id="GO:0061630">
    <property type="term" value="F:ubiquitin protein ligase activity"/>
    <property type="evidence" value="ECO:0007669"/>
    <property type="project" value="UniProtKB-UniRule"/>
</dbReference>
<keyword evidence="5 9" id="KW-0479">Metal-binding</keyword>
<sequence>MCPKEDPKALSCGHSFCSGCIDQMLEHKTGCPVCGKIVGTLTGDQPKNGRMDVKTMKFDLAGYEGHGSIVITYDFPAGRQESNHPSPGAWYSRMMRIAYLPNTAEGRTVCRMLQLAFKRRLVFTISQSRTTGTEGLTWNDIHHKTNSKPGGQFGYPDPVYLSRVKEELAAKGITEADLPPE</sequence>
<evidence type="ECO:0000256" key="9">
    <source>
        <dbReference type="RuleBase" id="RU367105"/>
    </source>
</evidence>
<evidence type="ECO:0000259" key="10">
    <source>
        <dbReference type="PROSITE" id="PS50089"/>
    </source>
</evidence>
<comment type="catalytic activity">
    <reaction evidence="1 9">
        <text>S-ubiquitinyl-[E2 ubiquitin-conjugating enzyme]-L-cysteine + [acceptor protein]-L-lysine = [E2 ubiquitin-conjugating enzyme]-L-cysteine + N(6)-ubiquitinyl-[acceptor protein]-L-lysine.</text>
        <dbReference type="EC" id="2.3.2.27"/>
    </reaction>
</comment>
<evidence type="ECO:0000256" key="5">
    <source>
        <dbReference type="ARBA" id="ARBA00022723"/>
    </source>
</evidence>
<evidence type="ECO:0000256" key="1">
    <source>
        <dbReference type="ARBA" id="ARBA00000900"/>
    </source>
</evidence>
<dbReference type="Proteomes" id="UP001634394">
    <property type="component" value="Unassembled WGS sequence"/>
</dbReference>
<dbReference type="GO" id="GO:0016567">
    <property type="term" value="P:protein ubiquitination"/>
    <property type="evidence" value="ECO:0007669"/>
    <property type="project" value="UniProtKB-UniRule"/>
</dbReference>
<feature type="domain" description="RING-type" evidence="10">
    <location>
        <begin position="10"/>
        <end position="34"/>
    </location>
</feature>
<protein>
    <recommendedName>
        <fullName evidence="9">E3 ubiquitin-protein ligase</fullName>
        <ecNumber evidence="9">2.3.2.27</ecNumber>
    </recommendedName>
</protein>
<evidence type="ECO:0000256" key="3">
    <source>
        <dbReference type="ARBA" id="ARBA00009413"/>
    </source>
</evidence>
<comment type="pathway">
    <text evidence="2 9">Protein modification; protein ubiquitination.</text>
</comment>
<keyword evidence="4 9" id="KW-0808">Transferase</keyword>
<dbReference type="AlphaFoldDB" id="A0ABD3VUI7"/>
<comment type="subcellular location">
    <subcellularLocation>
        <location evidence="9">Cytoplasm</location>
    </subcellularLocation>
</comment>
<keyword evidence="6 8" id="KW-0863">Zinc-finger</keyword>
<dbReference type="Pfam" id="PF18102">
    <property type="entry name" value="DTC"/>
    <property type="match status" value="1"/>
</dbReference>
<keyword evidence="12" id="KW-1185">Reference proteome</keyword>
<dbReference type="InterPro" id="IPR039399">
    <property type="entry name" value="Deltex_C_sf"/>
</dbReference>
<dbReference type="Gene3D" id="3.30.390.130">
    <property type="match status" value="1"/>
</dbReference>
<evidence type="ECO:0000256" key="2">
    <source>
        <dbReference type="ARBA" id="ARBA00004906"/>
    </source>
</evidence>
<dbReference type="EC" id="2.3.2.27" evidence="9"/>
<dbReference type="InterPro" id="IPR017907">
    <property type="entry name" value="Znf_RING_CS"/>
</dbReference>
<evidence type="ECO:0000256" key="6">
    <source>
        <dbReference type="ARBA" id="ARBA00022771"/>
    </source>
</evidence>
<comment type="caution">
    <text evidence="11">The sequence shown here is derived from an EMBL/GenBank/DDBJ whole genome shotgun (WGS) entry which is preliminary data.</text>
</comment>
<evidence type="ECO:0000256" key="8">
    <source>
        <dbReference type="PROSITE-ProRule" id="PRU00175"/>
    </source>
</evidence>
<comment type="similarity">
    <text evidence="3 9">Belongs to the Deltex family.</text>
</comment>
<dbReference type="Gene3D" id="3.30.40.10">
    <property type="entry name" value="Zinc/RING finger domain, C3HC4 (zinc finger)"/>
    <property type="match status" value="1"/>
</dbReference>
<evidence type="ECO:0000313" key="11">
    <source>
        <dbReference type="EMBL" id="KAL3865257.1"/>
    </source>
</evidence>
<gene>
    <name evidence="11" type="ORF">ACJMK2_006871</name>
</gene>
<dbReference type="PANTHER" id="PTHR12622">
    <property type="entry name" value="DELTEX-RELATED"/>
    <property type="match status" value="1"/>
</dbReference>
<dbReference type="InterPro" id="IPR039396">
    <property type="entry name" value="Deltex_C"/>
</dbReference>
<dbReference type="GO" id="GO:0005737">
    <property type="term" value="C:cytoplasm"/>
    <property type="evidence" value="ECO:0007669"/>
    <property type="project" value="UniProtKB-SubCell"/>
</dbReference>
<dbReference type="SUPFAM" id="SSF57850">
    <property type="entry name" value="RING/U-box"/>
    <property type="match status" value="1"/>
</dbReference>
<dbReference type="PROSITE" id="PS00518">
    <property type="entry name" value="ZF_RING_1"/>
    <property type="match status" value="1"/>
</dbReference>
<evidence type="ECO:0000313" key="12">
    <source>
        <dbReference type="Proteomes" id="UP001634394"/>
    </source>
</evidence>
<evidence type="ECO:0000256" key="4">
    <source>
        <dbReference type="ARBA" id="ARBA00022679"/>
    </source>
</evidence>
<dbReference type="GO" id="GO:0008270">
    <property type="term" value="F:zinc ion binding"/>
    <property type="evidence" value="ECO:0007669"/>
    <property type="project" value="UniProtKB-KW"/>
</dbReference>
<dbReference type="PROSITE" id="PS50089">
    <property type="entry name" value="ZF_RING_2"/>
    <property type="match status" value="1"/>
</dbReference>
<keyword evidence="7 9" id="KW-0862">Zinc</keyword>
<name>A0ABD3VUI7_SINWO</name>
<reference evidence="11 12" key="1">
    <citation type="submission" date="2024-11" db="EMBL/GenBank/DDBJ databases">
        <title>Chromosome-level genome assembly of the freshwater bivalve Anodonta woodiana.</title>
        <authorList>
            <person name="Chen X."/>
        </authorList>
    </citation>
    <scope>NUCLEOTIDE SEQUENCE [LARGE SCALE GENOMIC DNA]</scope>
    <source>
        <strain evidence="11">MN2024</strain>
        <tissue evidence="11">Gills</tissue>
    </source>
</reference>
<keyword evidence="9" id="KW-0963">Cytoplasm</keyword>
<organism evidence="11 12">
    <name type="scientific">Sinanodonta woodiana</name>
    <name type="common">Chinese pond mussel</name>
    <name type="synonym">Anodonta woodiana</name>
    <dbReference type="NCBI Taxonomy" id="1069815"/>
    <lineage>
        <taxon>Eukaryota</taxon>
        <taxon>Metazoa</taxon>
        <taxon>Spiralia</taxon>
        <taxon>Lophotrochozoa</taxon>
        <taxon>Mollusca</taxon>
        <taxon>Bivalvia</taxon>
        <taxon>Autobranchia</taxon>
        <taxon>Heteroconchia</taxon>
        <taxon>Palaeoheterodonta</taxon>
        <taxon>Unionida</taxon>
        <taxon>Unionoidea</taxon>
        <taxon>Unionidae</taxon>
        <taxon>Unioninae</taxon>
        <taxon>Sinanodonta</taxon>
    </lineage>
</organism>